<dbReference type="Gramene" id="TraesNOR3B03G01646930.1">
    <property type="protein sequence ID" value="TraesNOR3B03G01646930.1"/>
    <property type="gene ID" value="TraesNOR3B03G01646930"/>
</dbReference>
<name>A0A3B6FNL6_WHEAT</name>
<proteinExistence type="predicted"/>
<dbReference type="Gramene" id="TraesCS3B02G201000.1">
    <property type="protein sequence ID" value="TraesCS3B02G201000.1"/>
    <property type="gene ID" value="TraesCS3B02G201000"/>
</dbReference>
<dbReference type="Proteomes" id="UP000019116">
    <property type="component" value="Chromosome 3B"/>
</dbReference>
<feature type="region of interest" description="Disordered" evidence="1">
    <location>
        <begin position="20"/>
        <end position="49"/>
    </location>
</feature>
<reference evidence="2" key="1">
    <citation type="submission" date="2018-08" db="EMBL/GenBank/DDBJ databases">
        <authorList>
            <person name="Rossello M."/>
        </authorList>
    </citation>
    <scope>NUCLEOTIDE SEQUENCE [LARGE SCALE GENOMIC DNA]</scope>
    <source>
        <strain evidence="2">cv. Chinese Spring</strain>
    </source>
</reference>
<evidence type="ECO:0000256" key="1">
    <source>
        <dbReference type="SAM" id="MobiDB-lite"/>
    </source>
</evidence>
<reference evidence="2" key="2">
    <citation type="submission" date="2018-10" db="UniProtKB">
        <authorList>
            <consortium name="EnsemblPlants"/>
        </authorList>
    </citation>
    <scope>IDENTIFICATION</scope>
</reference>
<dbReference type="Gramene" id="TraesCS3B03G0489600.1">
    <property type="protein sequence ID" value="TraesCS3B03G0489600.1.CDS"/>
    <property type="gene ID" value="TraesCS3B03G0489600"/>
</dbReference>
<protein>
    <submittedName>
        <fullName evidence="2">Uncharacterized protein</fullName>
    </submittedName>
</protein>
<dbReference type="EnsemblPlants" id="TraesCS3B02G201000.1">
    <property type="protein sequence ID" value="TraesCS3B02G201000.1"/>
    <property type="gene ID" value="TraesCS3B02G201000"/>
</dbReference>
<evidence type="ECO:0000313" key="3">
    <source>
        <dbReference type="Proteomes" id="UP000019116"/>
    </source>
</evidence>
<keyword evidence="3" id="KW-1185">Reference proteome</keyword>
<dbReference type="AlphaFoldDB" id="A0A3B6FNL6"/>
<dbReference type="Gramene" id="TraesSTA3B03G01605240.1">
    <property type="protein sequence ID" value="TraesSTA3B03G01605240.1"/>
    <property type="gene ID" value="TraesSTA3B03G01605240"/>
</dbReference>
<dbReference type="Gramene" id="TraesLDM3B03G01614310.1">
    <property type="protein sequence ID" value="TraesLDM3B03G01614310.1"/>
    <property type="gene ID" value="TraesLDM3B03G01614310"/>
</dbReference>
<organism evidence="2">
    <name type="scientific">Triticum aestivum</name>
    <name type="common">Wheat</name>
    <dbReference type="NCBI Taxonomy" id="4565"/>
    <lineage>
        <taxon>Eukaryota</taxon>
        <taxon>Viridiplantae</taxon>
        <taxon>Streptophyta</taxon>
        <taxon>Embryophyta</taxon>
        <taxon>Tracheophyta</taxon>
        <taxon>Spermatophyta</taxon>
        <taxon>Magnoliopsida</taxon>
        <taxon>Liliopsida</taxon>
        <taxon>Poales</taxon>
        <taxon>Poaceae</taxon>
        <taxon>BOP clade</taxon>
        <taxon>Pooideae</taxon>
        <taxon>Triticodae</taxon>
        <taxon>Triticeae</taxon>
        <taxon>Triticinae</taxon>
        <taxon>Triticum</taxon>
    </lineage>
</organism>
<evidence type="ECO:0000313" key="2">
    <source>
        <dbReference type="EnsemblPlants" id="TraesCS3B02G201000.1"/>
    </source>
</evidence>
<dbReference type="OrthoDB" id="712957at2759"/>
<sequence>MSPFLQPRAAAPPELANLAATSTSPCPGHRDVAGMRNEAAPSGSTPSAIARSPAVLPHLELVAPRNKAAEPNLLNQAAKFELSFLESLLRHGISVIENDAQKILRSMPNDILFRLDNTRYNANDRKRGLKLLWLELYAL</sequence>
<accession>A0A3B6FNL6</accession>